<dbReference type="Proteomes" id="UP000011991">
    <property type="component" value="Unassembled WGS sequence"/>
</dbReference>
<dbReference type="RefSeq" id="WP_008691975.1">
    <property type="nucleotide sequence ID" value="NZ_ANOG01000139.1"/>
</dbReference>
<keyword evidence="2" id="KW-1185">Reference proteome</keyword>
<accession>M5RSI1</accession>
<dbReference type="EMBL" id="ANOG01000139">
    <property type="protein sequence ID" value="EMI22176.1"/>
    <property type="molecule type" value="Genomic_DNA"/>
</dbReference>
<sequence length="89" mass="10001">MSNQTQNGQSNEPIRVFRSSGISVAVFSNTSDGKTFYKLSAQRVYKVGKDFKTSTSFALSEAPTLIFLMHLAWNYVSELENKTKDRAND</sequence>
<dbReference type="OrthoDB" id="9797435at2"/>
<evidence type="ECO:0000313" key="2">
    <source>
        <dbReference type="Proteomes" id="UP000011991"/>
    </source>
</evidence>
<dbReference type="AlphaFoldDB" id="M5RSI1"/>
<name>M5RSI1_9BACT</name>
<reference evidence="1 2" key="1">
    <citation type="journal article" date="2013" name="Mar. Genomics">
        <title>Expression of sulfatases in Rhodopirellula baltica and the diversity of sulfatases in the genus Rhodopirellula.</title>
        <authorList>
            <person name="Wegner C.E."/>
            <person name="Richter-Heitmann T."/>
            <person name="Klindworth A."/>
            <person name="Klockow C."/>
            <person name="Richter M."/>
            <person name="Achstetter T."/>
            <person name="Glockner F.O."/>
            <person name="Harder J."/>
        </authorList>
    </citation>
    <scope>NUCLEOTIDE SEQUENCE [LARGE SCALE GENOMIC DNA]</scope>
    <source>
        <strain evidence="1 2">SM1</strain>
    </source>
</reference>
<dbReference type="PATRIC" id="fig|1265738.3.peg.889"/>
<gene>
    <name evidence="1" type="ORF">RMSM_00893</name>
</gene>
<proteinExistence type="predicted"/>
<comment type="caution">
    <text evidence="1">The sequence shown here is derived from an EMBL/GenBank/DDBJ whole genome shotgun (WGS) entry which is preliminary data.</text>
</comment>
<protein>
    <submittedName>
        <fullName evidence="1">Uncharacterized protein</fullName>
    </submittedName>
</protein>
<organism evidence="1 2">
    <name type="scientific">Rhodopirellula maiorica SM1</name>
    <dbReference type="NCBI Taxonomy" id="1265738"/>
    <lineage>
        <taxon>Bacteria</taxon>
        <taxon>Pseudomonadati</taxon>
        <taxon>Planctomycetota</taxon>
        <taxon>Planctomycetia</taxon>
        <taxon>Pirellulales</taxon>
        <taxon>Pirellulaceae</taxon>
        <taxon>Novipirellula</taxon>
    </lineage>
</organism>
<evidence type="ECO:0000313" key="1">
    <source>
        <dbReference type="EMBL" id="EMI22176.1"/>
    </source>
</evidence>